<dbReference type="KEGG" id="pman:OU5_1644"/>
<dbReference type="AlphaFoldDB" id="A0A024E8S9"/>
<dbReference type="Proteomes" id="UP000026913">
    <property type="component" value="Chromosome"/>
</dbReference>
<dbReference type="EMBL" id="CP005960">
    <property type="protein sequence ID" value="AHZ68723.1"/>
    <property type="molecule type" value="Genomic_DNA"/>
</dbReference>
<reference evidence="1 2" key="1">
    <citation type="journal article" date="2012" name="J. Bacteriol.">
        <title>Genome sequence of cold-adapted Pseudomonas mandelii strain JR-1.</title>
        <authorList>
            <person name="Jang S.H."/>
            <person name="Kim J."/>
            <person name="Kim J."/>
            <person name="Hong S."/>
            <person name="Lee C."/>
        </authorList>
    </citation>
    <scope>NUCLEOTIDE SEQUENCE [LARGE SCALE GENOMIC DNA]</scope>
    <source>
        <strain evidence="1 2">JR-1</strain>
    </source>
</reference>
<protein>
    <submittedName>
        <fullName evidence="1">Uncharacterized protein</fullName>
    </submittedName>
</protein>
<name>A0A024E8S9_9PSED</name>
<proteinExistence type="predicted"/>
<dbReference type="HOGENOM" id="CLU_3347449_0_0_6"/>
<gene>
    <name evidence="1" type="ORF">OU5_1644</name>
</gene>
<organism evidence="1 2">
    <name type="scientific">Pseudomonas mandelii JR-1</name>
    <dbReference type="NCBI Taxonomy" id="1147786"/>
    <lineage>
        <taxon>Bacteria</taxon>
        <taxon>Pseudomonadati</taxon>
        <taxon>Pseudomonadota</taxon>
        <taxon>Gammaproteobacteria</taxon>
        <taxon>Pseudomonadales</taxon>
        <taxon>Pseudomonadaceae</taxon>
        <taxon>Pseudomonas</taxon>
    </lineage>
</organism>
<sequence>MSASKTHPHTQPVLKLKGTTEFVVFNFGAGKESHAYA</sequence>
<evidence type="ECO:0000313" key="1">
    <source>
        <dbReference type="EMBL" id="AHZ68723.1"/>
    </source>
</evidence>
<accession>A0A024E8S9</accession>
<evidence type="ECO:0000313" key="2">
    <source>
        <dbReference type="Proteomes" id="UP000026913"/>
    </source>
</evidence>